<evidence type="ECO:0000313" key="3">
    <source>
        <dbReference type="Proteomes" id="UP001610446"/>
    </source>
</evidence>
<dbReference type="PANTHER" id="PTHR35587:SF4">
    <property type="match status" value="1"/>
</dbReference>
<feature type="compositionally biased region" description="Polar residues" evidence="1">
    <location>
        <begin position="141"/>
        <end position="150"/>
    </location>
</feature>
<feature type="region of interest" description="Disordered" evidence="1">
    <location>
        <begin position="1"/>
        <end position="194"/>
    </location>
</feature>
<feature type="compositionally biased region" description="Polar residues" evidence="1">
    <location>
        <begin position="159"/>
        <end position="186"/>
    </location>
</feature>
<gene>
    <name evidence="2" type="ORF">BJY01DRAFT_207272</name>
</gene>
<comment type="caution">
    <text evidence="2">The sequence shown here is derived from an EMBL/GenBank/DDBJ whole genome shotgun (WGS) entry which is preliminary data.</text>
</comment>
<evidence type="ECO:0000313" key="2">
    <source>
        <dbReference type="EMBL" id="KAL2853308.1"/>
    </source>
</evidence>
<dbReference type="Proteomes" id="UP001610446">
    <property type="component" value="Unassembled WGS sequence"/>
</dbReference>
<dbReference type="EMBL" id="JBFXLU010000021">
    <property type="protein sequence ID" value="KAL2853308.1"/>
    <property type="molecule type" value="Genomic_DNA"/>
</dbReference>
<feature type="compositionally biased region" description="Acidic residues" evidence="1">
    <location>
        <begin position="101"/>
        <end position="111"/>
    </location>
</feature>
<evidence type="ECO:0000256" key="1">
    <source>
        <dbReference type="SAM" id="MobiDB-lite"/>
    </source>
</evidence>
<keyword evidence="3" id="KW-1185">Reference proteome</keyword>
<proteinExistence type="predicted"/>
<name>A0ABR4KM09_9EURO</name>
<organism evidence="2 3">
    <name type="scientific">Aspergillus pseudoustus</name>
    <dbReference type="NCBI Taxonomy" id="1810923"/>
    <lineage>
        <taxon>Eukaryota</taxon>
        <taxon>Fungi</taxon>
        <taxon>Dikarya</taxon>
        <taxon>Ascomycota</taxon>
        <taxon>Pezizomycotina</taxon>
        <taxon>Eurotiomycetes</taxon>
        <taxon>Eurotiomycetidae</taxon>
        <taxon>Eurotiales</taxon>
        <taxon>Aspergillaceae</taxon>
        <taxon>Aspergillus</taxon>
        <taxon>Aspergillus subgen. Nidulantes</taxon>
    </lineage>
</organism>
<sequence>MSNGARRRNSTQQSRAKGSHSNKPPKGGKPPRHTNHIQHREPSEQPVPQEDPISTPNGAPDAQEYQPEDSGSNVNDHTSREVAVEIQSLSIEDTRTISPEPESEFESESETESQMNSQLVRRSGCPHQRKTTATIEHEPTDTGTGNQQVTRAVKDVSPTIGQTRELAQNLGEKTTGTLGSTASQAVKSPGKQKDEQLRLRLDMDLDIELKLKAKICGDLTLQLSK</sequence>
<feature type="compositionally biased region" description="Polar residues" evidence="1">
    <location>
        <begin position="10"/>
        <end position="22"/>
    </location>
</feature>
<accession>A0ABR4KM09</accession>
<protein>
    <submittedName>
        <fullName evidence="2">Uncharacterized protein</fullName>
    </submittedName>
</protein>
<reference evidence="2 3" key="1">
    <citation type="submission" date="2024-07" db="EMBL/GenBank/DDBJ databases">
        <title>Section-level genome sequencing and comparative genomics of Aspergillus sections Usti and Cavernicolus.</title>
        <authorList>
            <consortium name="Lawrence Berkeley National Laboratory"/>
            <person name="Nybo J.L."/>
            <person name="Vesth T.C."/>
            <person name="Theobald S."/>
            <person name="Frisvad J.C."/>
            <person name="Larsen T.O."/>
            <person name="Kjaerboelling I."/>
            <person name="Rothschild-Mancinelli K."/>
            <person name="Lyhne E.K."/>
            <person name="Kogle M.E."/>
            <person name="Barry K."/>
            <person name="Clum A."/>
            <person name="Na H."/>
            <person name="Ledsgaard L."/>
            <person name="Lin J."/>
            <person name="Lipzen A."/>
            <person name="Kuo A."/>
            <person name="Riley R."/>
            <person name="Mondo S."/>
            <person name="Labutti K."/>
            <person name="Haridas S."/>
            <person name="Pangalinan J."/>
            <person name="Salamov A.A."/>
            <person name="Simmons B.A."/>
            <person name="Magnuson J.K."/>
            <person name="Chen J."/>
            <person name="Drula E."/>
            <person name="Henrissat B."/>
            <person name="Wiebenga A."/>
            <person name="Lubbers R.J."/>
            <person name="Gomes A.C."/>
            <person name="Makela M.R."/>
            <person name="Stajich J."/>
            <person name="Grigoriev I.V."/>
            <person name="Mortensen U.H."/>
            <person name="De Vries R.P."/>
            <person name="Baker S.E."/>
            <person name="Andersen M.R."/>
        </authorList>
    </citation>
    <scope>NUCLEOTIDE SEQUENCE [LARGE SCALE GENOMIC DNA]</scope>
    <source>
        <strain evidence="2 3">CBS 123904</strain>
    </source>
</reference>
<dbReference type="PANTHER" id="PTHR35587">
    <property type="entry name" value="EXPRESSED PROTEIN"/>
    <property type="match status" value="1"/>
</dbReference>